<proteinExistence type="predicted"/>
<organism evidence="2 3">
    <name type="scientific">Zwartia hollandica</name>
    <dbReference type="NCBI Taxonomy" id="324606"/>
    <lineage>
        <taxon>Bacteria</taxon>
        <taxon>Pseudomonadati</taxon>
        <taxon>Pseudomonadota</taxon>
        <taxon>Betaproteobacteria</taxon>
        <taxon>Burkholderiales</taxon>
        <taxon>Alcaligenaceae</taxon>
        <taxon>Zwartia</taxon>
    </lineage>
</organism>
<dbReference type="PANTHER" id="PTHR43433:SF5">
    <property type="entry name" value="AB HYDROLASE-1 DOMAIN-CONTAINING PROTEIN"/>
    <property type="match status" value="1"/>
</dbReference>
<dbReference type="InterPro" id="IPR050471">
    <property type="entry name" value="AB_hydrolase"/>
</dbReference>
<reference evidence="2" key="1">
    <citation type="submission" date="2021-07" db="EMBL/GenBank/DDBJ databases">
        <title>New genus and species of the family Alcaligenaceae.</title>
        <authorList>
            <person name="Hahn M.W."/>
        </authorList>
    </citation>
    <scope>NUCLEOTIDE SEQUENCE</scope>
    <source>
        <strain evidence="2">LF4-65</strain>
    </source>
</reference>
<evidence type="ECO:0000313" key="2">
    <source>
        <dbReference type="EMBL" id="MBZ1349920.1"/>
    </source>
</evidence>
<keyword evidence="2" id="KW-0378">Hydrolase</keyword>
<keyword evidence="3" id="KW-1185">Reference proteome</keyword>
<dbReference type="Gene3D" id="3.40.50.1820">
    <property type="entry name" value="alpha/beta hydrolase"/>
    <property type="match status" value="1"/>
</dbReference>
<protein>
    <submittedName>
        <fullName evidence="2">Alpha/beta hydrolase</fullName>
    </submittedName>
</protein>
<dbReference type="RefSeq" id="WP_259660331.1">
    <property type="nucleotide sequence ID" value="NZ_JAHXRI010000006.1"/>
</dbReference>
<name>A0A953NAW1_9BURK</name>
<dbReference type="SUPFAM" id="SSF53474">
    <property type="entry name" value="alpha/beta-Hydrolases"/>
    <property type="match status" value="1"/>
</dbReference>
<evidence type="ECO:0000313" key="3">
    <source>
        <dbReference type="Proteomes" id="UP000739565"/>
    </source>
</evidence>
<feature type="domain" description="AB hydrolase-1" evidence="1">
    <location>
        <begin position="31"/>
        <end position="253"/>
    </location>
</feature>
<accession>A0A953NAW1</accession>
<dbReference type="InterPro" id="IPR000073">
    <property type="entry name" value="AB_hydrolase_1"/>
</dbReference>
<evidence type="ECO:0000259" key="1">
    <source>
        <dbReference type="Pfam" id="PF00561"/>
    </source>
</evidence>
<dbReference type="Proteomes" id="UP000739565">
    <property type="component" value="Unassembled WGS sequence"/>
</dbReference>
<dbReference type="InterPro" id="IPR029058">
    <property type="entry name" value="AB_hydrolase_fold"/>
</dbReference>
<dbReference type="PANTHER" id="PTHR43433">
    <property type="entry name" value="HYDROLASE, ALPHA/BETA FOLD FAMILY PROTEIN"/>
    <property type="match status" value="1"/>
</dbReference>
<gene>
    <name evidence="2" type="ORF">KZZ10_04615</name>
</gene>
<dbReference type="Pfam" id="PF00561">
    <property type="entry name" value="Abhydrolase_1"/>
    <property type="match status" value="1"/>
</dbReference>
<dbReference type="AlphaFoldDB" id="A0A953NAW1"/>
<dbReference type="PRINTS" id="PR00111">
    <property type="entry name" value="ABHYDROLASE"/>
</dbReference>
<comment type="caution">
    <text evidence="2">The sequence shown here is derived from an EMBL/GenBank/DDBJ whole genome shotgun (WGS) entry which is preliminary data.</text>
</comment>
<dbReference type="EMBL" id="JAHXRI010000006">
    <property type="protein sequence ID" value="MBZ1349920.1"/>
    <property type="molecule type" value="Genomic_DNA"/>
</dbReference>
<sequence>MTNHSSAPRVEHIALPDGALLEAHSAGAGAPLLLISGLGGTAGFWQPCLAALTPQHQVIRLDQRGIANSTRGSAACTIDQLADDCLAVLDHFEIDSALIVGHSTGGCITQSIALRHPQRVRACVMSGAWGAPSRHRQELFSVRREMLVHNPVAYASSSVFMGYDTAWLNAHWAVLESAVRNAPLTPAAQRIVMERIDALVAYDQSAALSAINVPRLVLGARDDLIVPAFLQEQLHALLPGSDLKIFDYGGHFFPVSRTELFTTTLREWFKKIT</sequence>
<dbReference type="GO" id="GO:0016787">
    <property type="term" value="F:hydrolase activity"/>
    <property type="evidence" value="ECO:0007669"/>
    <property type="project" value="UniProtKB-KW"/>
</dbReference>